<dbReference type="EMBL" id="CP137578">
    <property type="protein sequence ID" value="WOX30005.1"/>
    <property type="molecule type" value="Genomic_DNA"/>
</dbReference>
<organism evidence="1 2">
    <name type="scientific">Pseudoalteromonas maricaloris</name>
    <dbReference type="NCBI Taxonomy" id="184924"/>
    <lineage>
        <taxon>Bacteria</taxon>
        <taxon>Pseudomonadati</taxon>
        <taxon>Pseudomonadota</taxon>
        <taxon>Gammaproteobacteria</taxon>
        <taxon>Alteromonadales</taxon>
        <taxon>Pseudoalteromonadaceae</taxon>
        <taxon>Pseudoalteromonas</taxon>
    </lineage>
</organism>
<gene>
    <name evidence="1" type="ORF">R5H13_06980</name>
</gene>
<protein>
    <submittedName>
        <fullName evidence="1">Uncharacterized protein</fullName>
    </submittedName>
</protein>
<sequence length="128" mass="14985">MKELKEIHRGKLFKVVHCEGALESLQKALTHVTPHKKQKSMLVGIVLMIERLAGGEQLSKDSFPPEGDLPKGSGKFHAFKRIPIRAYCWRSKKHPNTYFISHYIYKDFDKLKDKDIQKVHRNWKSKEE</sequence>
<name>A0ABZ0MEY4_9GAMM</name>
<reference evidence="1 2" key="1">
    <citation type="submission" date="2023-10" db="EMBL/GenBank/DDBJ databases">
        <title>To unveil natural product biosynthetic capacity in Pseudoalteromonas.</title>
        <authorList>
            <person name="Wang J."/>
        </authorList>
    </citation>
    <scope>NUCLEOTIDE SEQUENCE [LARGE SCALE GENOMIC DNA]</scope>
    <source>
        <strain evidence="1 2">DSM 15914</strain>
    </source>
</reference>
<proteinExistence type="predicted"/>
<keyword evidence="2" id="KW-1185">Reference proteome</keyword>
<evidence type="ECO:0000313" key="1">
    <source>
        <dbReference type="EMBL" id="WOX30005.1"/>
    </source>
</evidence>
<dbReference type="RefSeq" id="WP_205991260.1">
    <property type="nucleotide sequence ID" value="NZ_CBCSDF010000002.1"/>
</dbReference>
<evidence type="ECO:0000313" key="2">
    <source>
        <dbReference type="Proteomes" id="UP001304419"/>
    </source>
</evidence>
<accession>A0ABZ0MEY4</accession>
<dbReference type="Proteomes" id="UP001304419">
    <property type="component" value="Chromosome 1"/>
</dbReference>